<gene>
    <name evidence="1" type="ORF">BDW02DRAFT_572977</name>
</gene>
<keyword evidence="2" id="KW-1185">Reference proteome</keyword>
<reference evidence="1" key="1">
    <citation type="submission" date="2020-01" db="EMBL/GenBank/DDBJ databases">
        <authorList>
            <consortium name="DOE Joint Genome Institute"/>
            <person name="Haridas S."/>
            <person name="Albert R."/>
            <person name="Binder M."/>
            <person name="Bloem J."/>
            <person name="Labutti K."/>
            <person name="Salamov A."/>
            <person name="Andreopoulos B."/>
            <person name="Baker S.E."/>
            <person name="Barry K."/>
            <person name="Bills G."/>
            <person name="Bluhm B.H."/>
            <person name="Cannon C."/>
            <person name="Castanera R."/>
            <person name="Culley D.E."/>
            <person name="Daum C."/>
            <person name="Ezra D."/>
            <person name="Gonzalez J.B."/>
            <person name="Henrissat B."/>
            <person name="Kuo A."/>
            <person name="Liang C."/>
            <person name="Lipzen A."/>
            <person name="Lutzoni F."/>
            <person name="Magnuson J."/>
            <person name="Mondo S."/>
            <person name="Nolan M."/>
            <person name="Ohm R."/>
            <person name="Pangilinan J."/>
            <person name="Park H.-J."/>
            <person name="Ramirez L."/>
            <person name="Alfaro M."/>
            <person name="Sun H."/>
            <person name="Tritt A."/>
            <person name="Yoshinaga Y."/>
            <person name="Zwiers L.-H."/>
            <person name="Turgeon B.G."/>
            <person name="Goodwin S.B."/>
            <person name="Spatafora J.W."/>
            <person name="Crous P.W."/>
            <person name="Grigoriev I.V."/>
        </authorList>
    </citation>
    <scope>NUCLEOTIDE SEQUENCE</scope>
    <source>
        <strain evidence="1">P77</strain>
    </source>
</reference>
<dbReference type="EMBL" id="ML975394">
    <property type="protein sequence ID" value="KAF1830510.1"/>
    <property type="molecule type" value="Genomic_DNA"/>
</dbReference>
<organism evidence="1 2">
    <name type="scientific">Decorospora gaudefroyi</name>
    <dbReference type="NCBI Taxonomy" id="184978"/>
    <lineage>
        <taxon>Eukaryota</taxon>
        <taxon>Fungi</taxon>
        <taxon>Dikarya</taxon>
        <taxon>Ascomycota</taxon>
        <taxon>Pezizomycotina</taxon>
        <taxon>Dothideomycetes</taxon>
        <taxon>Pleosporomycetidae</taxon>
        <taxon>Pleosporales</taxon>
        <taxon>Pleosporineae</taxon>
        <taxon>Pleosporaceae</taxon>
        <taxon>Decorospora</taxon>
    </lineage>
</organism>
<proteinExistence type="predicted"/>
<protein>
    <submittedName>
        <fullName evidence="1">Uncharacterized protein</fullName>
    </submittedName>
</protein>
<dbReference type="AlphaFoldDB" id="A0A6A5K2F3"/>
<dbReference type="Proteomes" id="UP000800040">
    <property type="component" value="Unassembled WGS sequence"/>
</dbReference>
<evidence type="ECO:0000313" key="2">
    <source>
        <dbReference type="Proteomes" id="UP000800040"/>
    </source>
</evidence>
<accession>A0A6A5K2F3</accession>
<evidence type="ECO:0000313" key="1">
    <source>
        <dbReference type="EMBL" id="KAF1830510.1"/>
    </source>
</evidence>
<sequence length="67" mass="6656">MRATEALGDSTAACAGCSPSLIRATFGSGSDSVASAADDAFVHFRPRVPLALVALAASASARFARAS</sequence>
<name>A0A6A5K2F3_9PLEO</name>